<comment type="caution">
    <text evidence="2">The sequence shown here is derived from an EMBL/GenBank/DDBJ whole genome shotgun (WGS) entry which is preliminary data.</text>
</comment>
<accession>A0A6A4B0A9</accession>
<evidence type="ECO:0000313" key="2">
    <source>
        <dbReference type="EMBL" id="KAE9263504.1"/>
    </source>
</evidence>
<dbReference type="EMBL" id="QXFZ01006741">
    <property type="protein sequence ID" value="KAE9058101.1"/>
    <property type="molecule type" value="Genomic_DNA"/>
</dbReference>
<dbReference type="Proteomes" id="UP000437068">
    <property type="component" value="Unassembled WGS sequence"/>
</dbReference>
<dbReference type="EMBL" id="QXGE01007381">
    <property type="protein sequence ID" value="KAE9263504.1"/>
    <property type="molecule type" value="Genomic_DNA"/>
</dbReference>
<name>A0A6A4B0A9_9STRA</name>
<protein>
    <submittedName>
        <fullName evidence="2">Uncharacterized protein</fullName>
    </submittedName>
</protein>
<sequence length="95" mass="10195">MVVRLNDEFFDDDNRTSMGKADGVNSALEIYMLNMTGTEHMGNQVNNPVADDAAASSKQGGCPVQHNGAKKIEVVKVAVIRAFSGDLELAKKIAK</sequence>
<reference evidence="3 4" key="1">
    <citation type="submission" date="2018-08" db="EMBL/GenBank/DDBJ databases">
        <title>Genomic investigation of the strawberry pathogen Phytophthora fragariae indicates pathogenicity is determined by transcriptional variation in three key races.</title>
        <authorList>
            <person name="Adams T.M."/>
            <person name="Armitage A.D."/>
            <person name="Sobczyk M.K."/>
            <person name="Bates H.J."/>
            <person name="Dunwell J.M."/>
            <person name="Nellist C.F."/>
            <person name="Harrison R.J."/>
        </authorList>
    </citation>
    <scope>NUCLEOTIDE SEQUENCE [LARGE SCALE GENOMIC DNA]</scope>
    <source>
        <strain evidence="2 3">A4</strain>
        <strain evidence="1 4">NOV-71</strain>
    </source>
</reference>
<proteinExistence type="predicted"/>
<dbReference type="AlphaFoldDB" id="A0A6A4B0A9"/>
<gene>
    <name evidence="2" type="ORF">PF001_g31648</name>
    <name evidence="1" type="ORF">PF007_g31417</name>
</gene>
<dbReference type="Proteomes" id="UP000441208">
    <property type="component" value="Unassembled WGS sequence"/>
</dbReference>
<evidence type="ECO:0000313" key="3">
    <source>
        <dbReference type="Proteomes" id="UP000437068"/>
    </source>
</evidence>
<evidence type="ECO:0000313" key="1">
    <source>
        <dbReference type="EMBL" id="KAE9058101.1"/>
    </source>
</evidence>
<evidence type="ECO:0000313" key="4">
    <source>
        <dbReference type="Proteomes" id="UP000441208"/>
    </source>
</evidence>
<organism evidence="2 3">
    <name type="scientific">Phytophthora fragariae</name>
    <dbReference type="NCBI Taxonomy" id="53985"/>
    <lineage>
        <taxon>Eukaryota</taxon>
        <taxon>Sar</taxon>
        <taxon>Stramenopiles</taxon>
        <taxon>Oomycota</taxon>
        <taxon>Peronosporomycetes</taxon>
        <taxon>Peronosporales</taxon>
        <taxon>Peronosporaceae</taxon>
        <taxon>Phytophthora</taxon>
    </lineage>
</organism>